<keyword evidence="3" id="KW-1185">Reference proteome</keyword>
<sequence>MYSKCGRMGDACVVFDEITERDVVCWTAVIIGYVQNGESEKGLECLYEMHRIGGDGERPNFRTLEVGFQACVDISEGRCLHGFVMKSGIGCSNAVKSLILSMYSDVGHLVNPWFCFVN</sequence>
<dbReference type="Gramene" id="PRQ48501">
    <property type="protein sequence ID" value="PRQ48501"/>
    <property type="gene ID" value="RchiOBHm_Chr2g0111421"/>
</dbReference>
<name>A0A2P6RQ36_ROSCH</name>
<accession>A0A2P6RQ36</accession>
<dbReference type="PANTHER" id="PTHR47926">
    <property type="entry name" value="PENTATRICOPEPTIDE REPEAT-CONTAINING PROTEIN"/>
    <property type="match status" value="1"/>
</dbReference>
<dbReference type="EMBL" id="PDCK01000040">
    <property type="protein sequence ID" value="PRQ48501.1"/>
    <property type="molecule type" value="Genomic_DNA"/>
</dbReference>
<dbReference type="InterPro" id="IPR046960">
    <property type="entry name" value="PPR_At4g14850-like_plant"/>
</dbReference>
<dbReference type="GO" id="GO:0003723">
    <property type="term" value="F:RNA binding"/>
    <property type="evidence" value="ECO:0007669"/>
    <property type="project" value="InterPro"/>
</dbReference>
<dbReference type="NCBIfam" id="TIGR00756">
    <property type="entry name" value="PPR"/>
    <property type="match status" value="1"/>
</dbReference>
<keyword evidence="1" id="KW-0677">Repeat</keyword>
<dbReference type="GO" id="GO:0009451">
    <property type="term" value="P:RNA modification"/>
    <property type="evidence" value="ECO:0007669"/>
    <property type="project" value="InterPro"/>
</dbReference>
<dbReference type="Proteomes" id="UP000238479">
    <property type="component" value="Chromosome 2"/>
</dbReference>
<dbReference type="STRING" id="74649.A0A2P6RQ36"/>
<dbReference type="Gene3D" id="1.25.40.10">
    <property type="entry name" value="Tetratricopeptide repeat domain"/>
    <property type="match status" value="1"/>
</dbReference>
<evidence type="ECO:0000313" key="3">
    <source>
        <dbReference type="Proteomes" id="UP000238479"/>
    </source>
</evidence>
<organism evidence="2 3">
    <name type="scientific">Rosa chinensis</name>
    <name type="common">China rose</name>
    <dbReference type="NCBI Taxonomy" id="74649"/>
    <lineage>
        <taxon>Eukaryota</taxon>
        <taxon>Viridiplantae</taxon>
        <taxon>Streptophyta</taxon>
        <taxon>Embryophyta</taxon>
        <taxon>Tracheophyta</taxon>
        <taxon>Spermatophyta</taxon>
        <taxon>Magnoliopsida</taxon>
        <taxon>eudicotyledons</taxon>
        <taxon>Gunneridae</taxon>
        <taxon>Pentapetalae</taxon>
        <taxon>rosids</taxon>
        <taxon>fabids</taxon>
        <taxon>Rosales</taxon>
        <taxon>Rosaceae</taxon>
        <taxon>Rosoideae</taxon>
        <taxon>Rosoideae incertae sedis</taxon>
        <taxon>Rosa</taxon>
    </lineage>
</organism>
<protein>
    <submittedName>
        <fullName evidence="2">Putative pentatricopeptide</fullName>
    </submittedName>
</protein>
<dbReference type="InterPro" id="IPR011990">
    <property type="entry name" value="TPR-like_helical_dom_sf"/>
</dbReference>
<reference evidence="2 3" key="1">
    <citation type="journal article" date="2018" name="Nat. Genet.">
        <title>The Rosa genome provides new insights in the design of modern roses.</title>
        <authorList>
            <person name="Bendahmane M."/>
        </authorList>
    </citation>
    <scope>NUCLEOTIDE SEQUENCE [LARGE SCALE GENOMIC DNA]</scope>
    <source>
        <strain evidence="3">cv. Old Blush</strain>
    </source>
</reference>
<comment type="caution">
    <text evidence="2">The sequence shown here is derived from an EMBL/GenBank/DDBJ whole genome shotgun (WGS) entry which is preliminary data.</text>
</comment>
<dbReference type="PANTHER" id="PTHR47926:SF347">
    <property type="entry name" value="PENTATRICOPEPTIDE REPEAT-CONTAINING PROTEIN"/>
    <property type="match status" value="1"/>
</dbReference>
<evidence type="ECO:0000313" key="2">
    <source>
        <dbReference type="EMBL" id="PRQ48501.1"/>
    </source>
</evidence>
<dbReference type="AlphaFoldDB" id="A0A2P6RQ36"/>
<dbReference type="InterPro" id="IPR002885">
    <property type="entry name" value="PPR_rpt"/>
</dbReference>
<gene>
    <name evidence="2" type="ORF">RchiOBHm_Chr2g0111421</name>
</gene>
<proteinExistence type="predicted"/>
<dbReference type="Pfam" id="PF01535">
    <property type="entry name" value="PPR"/>
    <property type="match status" value="2"/>
</dbReference>
<evidence type="ECO:0000256" key="1">
    <source>
        <dbReference type="ARBA" id="ARBA00022737"/>
    </source>
</evidence>